<evidence type="ECO:0000256" key="2">
    <source>
        <dbReference type="ARBA" id="ARBA00005569"/>
    </source>
</evidence>
<dbReference type="GO" id="GO:0000122">
    <property type="term" value="P:negative regulation of transcription by RNA polymerase II"/>
    <property type="evidence" value="ECO:0007669"/>
    <property type="project" value="EnsemblFungi"/>
</dbReference>
<evidence type="ECO:0000313" key="6">
    <source>
        <dbReference type="EMBL" id="CCE64964.1"/>
    </source>
</evidence>
<dbReference type="SUPFAM" id="SSF117289">
    <property type="entry name" value="Nucleoporin domain"/>
    <property type="match status" value="1"/>
</dbReference>
<evidence type="ECO:0000256" key="4">
    <source>
        <dbReference type="ARBA" id="ARBA00023242"/>
    </source>
</evidence>
<dbReference type="GO" id="GO:0034398">
    <property type="term" value="P:telomere tethering at nuclear periphery"/>
    <property type="evidence" value="ECO:0007669"/>
    <property type="project" value="EnsemblFungi"/>
</dbReference>
<proteinExistence type="inferred from homology"/>
<accession>G8BYM2</accession>
<dbReference type="KEGG" id="tpf:TPHA_0J01420"/>
<comment type="subcellular location">
    <subcellularLocation>
        <location evidence="1">Nucleus</location>
    </subcellularLocation>
</comment>
<organism evidence="6 7">
    <name type="scientific">Tetrapisispora phaffii (strain ATCC 24235 / CBS 4417 / NBRC 1672 / NRRL Y-8282 / UCD 70-5)</name>
    <name type="common">Yeast</name>
    <name type="synonym">Fabospora phaffii</name>
    <dbReference type="NCBI Taxonomy" id="1071381"/>
    <lineage>
        <taxon>Eukaryota</taxon>
        <taxon>Fungi</taxon>
        <taxon>Dikarya</taxon>
        <taxon>Ascomycota</taxon>
        <taxon>Saccharomycotina</taxon>
        <taxon>Saccharomycetes</taxon>
        <taxon>Saccharomycetales</taxon>
        <taxon>Saccharomycetaceae</taxon>
        <taxon>Tetrapisispora</taxon>
    </lineage>
</organism>
<dbReference type="eggNOG" id="KOG4121">
    <property type="taxonomic scope" value="Eukaryota"/>
</dbReference>
<dbReference type="GO" id="GO:0016973">
    <property type="term" value="P:poly(A)+ mRNA export from nucleus"/>
    <property type="evidence" value="ECO:0007669"/>
    <property type="project" value="EnsemblFungi"/>
</dbReference>
<dbReference type="Proteomes" id="UP000005666">
    <property type="component" value="Chromosome 10"/>
</dbReference>
<dbReference type="GO" id="GO:0000973">
    <property type="term" value="P:post-transcriptional tethering of RNA polymerase II gene DNA at nuclear periphery"/>
    <property type="evidence" value="ECO:0007669"/>
    <property type="project" value="EnsemblFungi"/>
</dbReference>
<dbReference type="PANTHER" id="PTHR13405">
    <property type="entry name" value="NUCLEAR PORE COMPLEX PROTEIN NUP133"/>
    <property type="match status" value="1"/>
</dbReference>
<comment type="similarity">
    <text evidence="2">Belongs to the nucleoporin Nup133 family.</text>
</comment>
<dbReference type="GO" id="GO:0031509">
    <property type="term" value="P:subtelomeric heterochromatin formation"/>
    <property type="evidence" value="ECO:0007669"/>
    <property type="project" value="EnsemblFungi"/>
</dbReference>
<dbReference type="HOGENOM" id="CLU_274661_0_0_1"/>
<dbReference type="STRING" id="1071381.G8BYM2"/>
<sequence length="1169" mass="133938">MAGNDSVFQLRRELEQKVGEGVDGFPGNVSSFSMDTDEKSGTDNLMSDQLFDGGRLLTENERYCVRSLVPDLSSLFKRTGADGTCSFTQDRLQQHGAQQLKSEYYGFVDTRSQKALCADKDNLYIWDYNSKLRDTPFGKIPLHDENTVSSAVPICLLTCPVAIDNVSPLQVASAPCLDSHEIDSTADIENGLCTINRNNGHLQYYEDLNSVNNLYSKLSLNKAHSLDLKLRDKELVTKAINCEPAGIIVATSFGRLLFVSIRDSTGMTCVKLQKQLIKPQIGFLFSTFNSAKEIVSLKAGPIIGKGEILVYVATKGGDFQIWQISLFSSPFKRIDVNIYEHILESLQDLYPFAHGTLEILDSHPLFADTSSTHLVLSSISKGDQVYYILSTIVVDEASKSFNIFSTYKISTYFSSFDEENKPKLCIPTALSDSIKLYSSICILFKDAVVLTKVSSKLDSNYILRKKWEDVICFNSNLNIIGSGYSSNSIYIMAKEDDIIQVTINDKDEKDLEATSFTKSHIDQAVYFSNISTNPIEYNLPENIVLEKEEIESDLLESANEIFKSKGKYIPPMLNTVEQHLQMRINLYKNLLNFVKDNFNYKISPNTKLLLLEKYEIMNCASKLLQFQSMKEDLSKIWSRIITSYDQSLNLESLILHRLDVFPILFSNLLKELSITSINSGLINSKSTVIDLLISSLYDAVLEDGEKDIRYDKFQLDPLEIGEKRSWFLNYDILSSLNQLFFDYKFSLKDTNDYTNKQLLTLVKSLYYISWHAKVWYTSQTIIDSEKCNEINLVYNENHNNWIQVLCEHKLHEDALQLSEFYRDLKSLVEVLEELEFNEFKHLYAQYFEQFGEEFSSTLFKYYIDNNKLKSLFFNFPEQHDLLRKFLLSSSEYNNVAWIQEIFDENYHSASDILSSVLIENNNSDLTVDKTKLYLNIAKLSELADPMDINENKVVMIQAGIDTINFQKKLHYQLENKSPVICDIYQNSEFKVIFQNLINKIKKQQYISINEAIDIYTLMGGLDNFVDAVKLLSSLNNSIDYETKRALYTTIWRRCILSDKDWVHLDDLSESVLYKVLYQCFNDIVEKYDMLLPEYNALIDNSIVSFDYIKHIYGKYDVSIISVQDAISKEVHSIEQLGFNLIDKLKTIVGSANINTRSNVTINYETMTIA</sequence>
<feature type="domain" description="Nucleoporin Nup133/Nup155-like N-terminal" evidence="5">
    <location>
        <begin position="98"/>
        <end position="488"/>
    </location>
</feature>
<dbReference type="GO" id="GO:0006302">
    <property type="term" value="P:double-strand break repair"/>
    <property type="evidence" value="ECO:0007669"/>
    <property type="project" value="EnsemblFungi"/>
</dbReference>
<dbReference type="GO" id="GO:0000781">
    <property type="term" value="C:chromosome, telomeric region"/>
    <property type="evidence" value="ECO:0007669"/>
    <property type="project" value="GOC"/>
</dbReference>
<evidence type="ECO:0000259" key="5">
    <source>
        <dbReference type="Pfam" id="PF08801"/>
    </source>
</evidence>
<dbReference type="GO" id="GO:0017056">
    <property type="term" value="F:structural constituent of nuclear pore"/>
    <property type="evidence" value="ECO:0007669"/>
    <property type="project" value="EnsemblFungi"/>
</dbReference>
<evidence type="ECO:0000256" key="3">
    <source>
        <dbReference type="ARBA" id="ARBA00022448"/>
    </source>
</evidence>
<dbReference type="GO" id="GO:0031990">
    <property type="term" value="P:mRNA export from nucleus in response to heat stress"/>
    <property type="evidence" value="ECO:0007669"/>
    <property type="project" value="EnsemblFungi"/>
</dbReference>
<dbReference type="InterPro" id="IPR037624">
    <property type="entry name" value="Nup133-like"/>
</dbReference>
<dbReference type="OrthoDB" id="103454at2759"/>
<evidence type="ECO:0000313" key="7">
    <source>
        <dbReference type="Proteomes" id="UP000005666"/>
    </source>
</evidence>
<dbReference type="InterPro" id="IPR014908">
    <property type="entry name" value="Nucleoporin_Nup133/Nup155_N"/>
</dbReference>
<keyword evidence="4" id="KW-0539">Nucleus</keyword>
<dbReference type="GO" id="GO:0045944">
    <property type="term" value="P:positive regulation of transcription by RNA polymerase II"/>
    <property type="evidence" value="ECO:0007669"/>
    <property type="project" value="EnsemblFungi"/>
</dbReference>
<dbReference type="GO" id="GO:0006409">
    <property type="term" value="P:tRNA export from nucleus"/>
    <property type="evidence" value="ECO:0007669"/>
    <property type="project" value="EnsemblFungi"/>
</dbReference>
<dbReference type="Pfam" id="PF08801">
    <property type="entry name" value="Nucleoporin_N"/>
    <property type="match status" value="1"/>
</dbReference>
<dbReference type="EMBL" id="HE612865">
    <property type="protein sequence ID" value="CCE64964.1"/>
    <property type="molecule type" value="Genomic_DNA"/>
</dbReference>
<dbReference type="Gene3D" id="2.130.10.10">
    <property type="entry name" value="YVTN repeat-like/Quinoprotein amine dehydrogenase"/>
    <property type="match status" value="1"/>
</dbReference>
<gene>
    <name evidence="6" type="primary">TPHA0J01420</name>
    <name evidence="6" type="ordered locus">TPHA_0J01420</name>
</gene>
<name>G8BYM2_TETPH</name>
<dbReference type="GeneID" id="11533112"/>
<dbReference type="Gene3D" id="1.20.58.1380">
    <property type="match status" value="1"/>
</dbReference>
<keyword evidence="7" id="KW-1185">Reference proteome</keyword>
<dbReference type="GO" id="GO:0031080">
    <property type="term" value="C:nuclear pore outer ring"/>
    <property type="evidence" value="ECO:0007669"/>
    <property type="project" value="EnsemblFungi"/>
</dbReference>
<dbReference type="InterPro" id="IPR015943">
    <property type="entry name" value="WD40/YVTN_repeat-like_dom_sf"/>
</dbReference>
<dbReference type="GO" id="GO:0005829">
    <property type="term" value="C:cytosol"/>
    <property type="evidence" value="ECO:0007669"/>
    <property type="project" value="EnsemblFungi"/>
</dbReference>
<evidence type="ECO:0000256" key="1">
    <source>
        <dbReference type="ARBA" id="ARBA00004123"/>
    </source>
</evidence>
<reference evidence="6 7" key="1">
    <citation type="journal article" date="2011" name="Proc. Natl. Acad. Sci. U.S.A.">
        <title>Evolutionary erosion of yeast sex chromosomes by mating-type switching accidents.</title>
        <authorList>
            <person name="Gordon J.L."/>
            <person name="Armisen D."/>
            <person name="Proux-Wera E."/>
            <person name="Oheigeartaigh S.S."/>
            <person name="Byrne K.P."/>
            <person name="Wolfe K.H."/>
        </authorList>
    </citation>
    <scope>NUCLEOTIDE SEQUENCE [LARGE SCALE GENOMIC DNA]</scope>
    <source>
        <strain evidence="7">ATCC 24235 / CBS 4417 / NBRC 1672 / NRRL Y-8282 / UCD 70-5</strain>
    </source>
</reference>
<dbReference type="OMA" id="HVATLLW"/>
<keyword evidence="3" id="KW-0813">Transport</keyword>
<dbReference type="AlphaFoldDB" id="G8BYM2"/>
<dbReference type="PANTHER" id="PTHR13405:SF11">
    <property type="entry name" value="NUCLEAR PORE COMPLEX PROTEIN NUP133"/>
    <property type="match status" value="1"/>
</dbReference>
<dbReference type="GO" id="GO:0051664">
    <property type="term" value="P:nuclear pore localization"/>
    <property type="evidence" value="ECO:0007669"/>
    <property type="project" value="EnsemblFungi"/>
</dbReference>
<dbReference type="RefSeq" id="XP_003687398.1">
    <property type="nucleotide sequence ID" value="XM_003687350.1"/>
</dbReference>
<dbReference type="GO" id="GO:0006606">
    <property type="term" value="P:protein import into nucleus"/>
    <property type="evidence" value="ECO:0007669"/>
    <property type="project" value="EnsemblFungi"/>
</dbReference>
<protein>
    <recommendedName>
        <fullName evidence="5">Nucleoporin Nup133/Nup155-like N-terminal domain-containing protein</fullName>
    </recommendedName>
</protein>
<dbReference type="GO" id="GO:0030466">
    <property type="term" value="P:silent mating-type cassette heterochromatin formation"/>
    <property type="evidence" value="ECO:0007669"/>
    <property type="project" value="EnsemblFungi"/>
</dbReference>